<reference evidence="2" key="1">
    <citation type="submission" date="2021-06" db="EMBL/GenBank/DDBJ databases">
        <title>Parelaphostrongylus tenuis whole genome reference sequence.</title>
        <authorList>
            <person name="Garwood T.J."/>
            <person name="Larsen P.A."/>
            <person name="Fountain-Jones N.M."/>
            <person name="Garbe J.R."/>
            <person name="Macchietto M.G."/>
            <person name="Kania S.A."/>
            <person name="Gerhold R.W."/>
            <person name="Richards J.E."/>
            <person name="Wolf T.M."/>
        </authorList>
    </citation>
    <scope>NUCLEOTIDE SEQUENCE</scope>
    <source>
        <strain evidence="2">MNPRO001-30</strain>
        <tissue evidence="2">Meninges</tissue>
    </source>
</reference>
<evidence type="ECO:0000313" key="2">
    <source>
        <dbReference type="EMBL" id="KAJ1363982.1"/>
    </source>
</evidence>
<feature type="region of interest" description="Disordered" evidence="1">
    <location>
        <begin position="150"/>
        <end position="172"/>
    </location>
</feature>
<protein>
    <submittedName>
        <fullName evidence="2">Uncharacterized protein</fullName>
    </submittedName>
</protein>
<keyword evidence="3" id="KW-1185">Reference proteome</keyword>
<dbReference type="Proteomes" id="UP001196413">
    <property type="component" value="Unassembled WGS sequence"/>
</dbReference>
<dbReference type="AlphaFoldDB" id="A0AAD5N7Q2"/>
<name>A0AAD5N7Q2_PARTN</name>
<accession>A0AAD5N7Q2</accession>
<evidence type="ECO:0000313" key="3">
    <source>
        <dbReference type="Proteomes" id="UP001196413"/>
    </source>
</evidence>
<organism evidence="2 3">
    <name type="scientific">Parelaphostrongylus tenuis</name>
    <name type="common">Meningeal worm</name>
    <dbReference type="NCBI Taxonomy" id="148309"/>
    <lineage>
        <taxon>Eukaryota</taxon>
        <taxon>Metazoa</taxon>
        <taxon>Ecdysozoa</taxon>
        <taxon>Nematoda</taxon>
        <taxon>Chromadorea</taxon>
        <taxon>Rhabditida</taxon>
        <taxon>Rhabditina</taxon>
        <taxon>Rhabditomorpha</taxon>
        <taxon>Strongyloidea</taxon>
        <taxon>Metastrongylidae</taxon>
        <taxon>Parelaphostrongylus</taxon>
    </lineage>
</organism>
<proteinExistence type="predicted"/>
<evidence type="ECO:0000256" key="1">
    <source>
        <dbReference type="SAM" id="MobiDB-lite"/>
    </source>
</evidence>
<dbReference type="EMBL" id="JAHQIW010004843">
    <property type="protein sequence ID" value="KAJ1363982.1"/>
    <property type="molecule type" value="Genomic_DNA"/>
</dbReference>
<comment type="caution">
    <text evidence="2">The sequence shown here is derived from an EMBL/GenBank/DDBJ whole genome shotgun (WGS) entry which is preliminary data.</text>
</comment>
<gene>
    <name evidence="2" type="ORF">KIN20_023963</name>
</gene>
<sequence length="172" mass="18900">MVLVPFITTVLGCGVVQPASTRNFTVSGFKLAVPMVAYTGMGNSIPAEAPGIARNKEAAKAFVERLVMQTVTDVLKRQGRSAILPDTVISAISEQLRIQINYDPLVCKGATVIKDEDTENDYSVVRSTQEQLDKCSELVNSYSEYTKFSREKQKETGSHLKRSGQAVRNILQ</sequence>